<name>A0A9Q1H4E9_HOLLE</name>
<sequence length="290" mass="32204">MCHFYLTLRVHQWCERRVVGIKCSPSNYAQFGETFLMLRHLRRQCIHSYKASLQGTATSFTYRGTRSRITVLEDISGLRTKESMEDGNSTESTLGFFADTPEEIVLLASAAFLAFLVCVLLLVVLGLYRYIQKLRMTSKSNSRLISSFTKSSVKDTAAGTYETVGNAKQTVVQQQPNVSRVVGRSEACVRSECDNGNVPAVKEKGHKEITASTEEKGKDKDIEREESIKKAKDDSVAIVEIPDPDKGIVRYAKINKNKPSVVRDPDPEKPVADTVNNQTDITSAATDSEP</sequence>
<keyword evidence="2" id="KW-1133">Transmembrane helix</keyword>
<dbReference type="AlphaFoldDB" id="A0A9Q1H4E9"/>
<keyword evidence="2" id="KW-0812">Transmembrane</keyword>
<dbReference type="EMBL" id="JAIZAY010000012">
    <property type="protein sequence ID" value="KAJ8031906.1"/>
    <property type="molecule type" value="Genomic_DNA"/>
</dbReference>
<evidence type="ECO:0000313" key="4">
    <source>
        <dbReference type="Proteomes" id="UP001152320"/>
    </source>
</evidence>
<protein>
    <submittedName>
        <fullName evidence="3">Uncharacterized protein</fullName>
    </submittedName>
</protein>
<evidence type="ECO:0000313" key="3">
    <source>
        <dbReference type="EMBL" id="KAJ8031906.1"/>
    </source>
</evidence>
<feature type="compositionally biased region" description="Polar residues" evidence="1">
    <location>
        <begin position="274"/>
        <end position="290"/>
    </location>
</feature>
<feature type="compositionally biased region" description="Basic and acidic residues" evidence="1">
    <location>
        <begin position="261"/>
        <end position="271"/>
    </location>
</feature>
<feature type="region of interest" description="Disordered" evidence="1">
    <location>
        <begin position="206"/>
        <end position="233"/>
    </location>
</feature>
<comment type="caution">
    <text evidence="3">The sequence shown here is derived from an EMBL/GenBank/DDBJ whole genome shotgun (WGS) entry which is preliminary data.</text>
</comment>
<reference evidence="3" key="1">
    <citation type="submission" date="2021-10" db="EMBL/GenBank/DDBJ databases">
        <title>Tropical sea cucumber genome reveals ecological adaptation and Cuvierian tubules defense mechanism.</title>
        <authorList>
            <person name="Chen T."/>
        </authorList>
    </citation>
    <scope>NUCLEOTIDE SEQUENCE</scope>
    <source>
        <strain evidence="3">Nanhai2018</strain>
        <tissue evidence="3">Muscle</tissue>
    </source>
</reference>
<evidence type="ECO:0000256" key="2">
    <source>
        <dbReference type="SAM" id="Phobius"/>
    </source>
</evidence>
<keyword evidence="2" id="KW-0472">Membrane</keyword>
<feature type="transmembrane region" description="Helical" evidence="2">
    <location>
        <begin position="104"/>
        <end position="128"/>
    </location>
</feature>
<dbReference type="Proteomes" id="UP001152320">
    <property type="component" value="Chromosome 12"/>
</dbReference>
<keyword evidence="4" id="KW-1185">Reference proteome</keyword>
<organism evidence="3 4">
    <name type="scientific">Holothuria leucospilota</name>
    <name type="common">Black long sea cucumber</name>
    <name type="synonym">Mertensiothuria leucospilota</name>
    <dbReference type="NCBI Taxonomy" id="206669"/>
    <lineage>
        <taxon>Eukaryota</taxon>
        <taxon>Metazoa</taxon>
        <taxon>Echinodermata</taxon>
        <taxon>Eleutherozoa</taxon>
        <taxon>Echinozoa</taxon>
        <taxon>Holothuroidea</taxon>
        <taxon>Aspidochirotacea</taxon>
        <taxon>Aspidochirotida</taxon>
        <taxon>Holothuriidae</taxon>
        <taxon>Holothuria</taxon>
    </lineage>
</organism>
<feature type="region of interest" description="Disordered" evidence="1">
    <location>
        <begin position="257"/>
        <end position="290"/>
    </location>
</feature>
<proteinExistence type="predicted"/>
<gene>
    <name evidence="3" type="ORF">HOLleu_25268</name>
</gene>
<accession>A0A9Q1H4E9</accession>
<evidence type="ECO:0000256" key="1">
    <source>
        <dbReference type="SAM" id="MobiDB-lite"/>
    </source>
</evidence>